<feature type="transmembrane region" description="Helical" evidence="1">
    <location>
        <begin position="74"/>
        <end position="91"/>
    </location>
</feature>
<dbReference type="Proteomes" id="UP000316406">
    <property type="component" value="Unassembled WGS sequence"/>
</dbReference>
<protein>
    <submittedName>
        <fullName evidence="2">Sodium:glutamate symporter</fullName>
    </submittedName>
</protein>
<dbReference type="InterPro" id="IPR004445">
    <property type="entry name" value="GltS"/>
</dbReference>
<dbReference type="GO" id="GO:0015813">
    <property type="term" value="P:L-glutamate transmembrane transport"/>
    <property type="evidence" value="ECO:0007669"/>
    <property type="project" value="InterPro"/>
</dbReference>
<dbReference type="GO" id="GO:0015501">
    <property type="term" value="F:glutamate:sodium symporter activity"/>
    <property type="evidence" value="ECO:0007669"/>
    <property type="project" value="InterPro"/>
</dbReference>
<sequence length="459" mass="48647">MLTILPIDSGTLDSLMLAIGILGILLIIGMALRSIIPLFRRYFIPAALIGGVIGLAAGPYGFGLVGNDINSTWAAMPGILISVVFAPMLMGQELPKFRESVKVAAPMIVYSYFSSFIIVGIPALLTFFLFTPVFGVNPLFSTIFEVSWPGGHGTAAGMTPAYEDLGWADGGSLALGSATAGLLFGIIGGMIMLNLAAKRGRLAATRGKAELKTASDLLPEPDIHSKGRINKASLDNLALHVTLIAIAILIGWALKFVVDMVITGVPLFPLAMIGGLIIQLIAKRSGLAPLIDKATMSSIAGWALDFLVVSAVASISIPVILDNWVSLLICLIVVATISLGVFYYLSPRLFKEDWFEAGIVNFGTCTGVVSVGLLLLRAADPEMKTDAGRAFALKSPFTSPFIGGGFVTALYPILAIRYGNLWLGIGCLVVCALILLAAKIFGLWNSPQRVRSDSQVYQK</sequence>
<feature type="transmembrane region" description="Helical" evidence="1">
    <location>
        <begin position="357"/>
        <end position="376"/>
    </location>
</feature>
<feature type="transmembrane region" description="Helical" evidence="1">
    <location>
        <begin position="396"/>
        <end position="414"/>
    </location>
</feature>
<keyword evidence="1" id="KW-0472">Membrane</keyword>
<accession>A0A556CCC2</accession>
<feature type="transmembrane region" description="Helical" evidence="1">
    <location>
        <begin position="421"/>
        <end position="444"/>
    </location>
</feature>
<proteinExistence type="predicted"/>
<dbReference type="Pfam" id="PF03616">
    <property type="entry name" value="Glt_symporter"/>
    <property type="match status" value="1"/>
</dbReference>
<feature type="transmembrane region" description="Helical" evidence="1">
    <location>
        <begin position="260"/>
        <end position="282"/>
    </location>
</feature>
<gene>
    <name evidence="2" type="ORF">FO013_13835</name>
</gene>
<comment type="caution">
    <text evidence="2">The sequence shown here is derived from an EMBL/GenBank/DDBJ whole genome shotgun (WGS) entry which is preliminary data.</text>
</comment>
<dbReference type="PANTHER" id="PTHR36178">
    <property type="entry name" value="SLR0625 PROTEIN"/>
    <property type="match status" value="1"/>
</dbReference>
<evidence type="ECO:0000256" key="1">
    <source>
        <dbReference type="SAM" id="Phobius"/>
    </source>
</evidence>
<dbReference type="GO" id="GO:0016020">
    <property type="term" value="C:membrane"/>
    <property type="evidence" value="ECO:0007669"/>
    <property type="project" value="InterPro"/>
</dbReference>
<dbReference type="AlphaFoldDB" id="A0A556CCC2"/>
<feature type="transmembrane region" description="Helical" evidence="1">
    <location>
        <begin position="294"/>
        <end position="317"/>
    </location>
</feature>
<name>A0A556CCC2_BREAU</name>
<keyword evidence="3" id="KW-1185">Reference proteome</keyword>
<feature type="transmembrane region" description="Helical" evidence="1">
    <location>
        <begin position="323"/>
        <end position="345"/>
    </location>
</feature>
<organism evidence="2 3">
    <name type="scientific">Brevibacterium aurantiacum</name>
    <dbReference type="NCBI Taxonomy" id="273384"/>
    <lineage>
        <taxon>Bacteria</taxon>
        <taxon>Bacillati</taxon>
        <taxon>Actinomycetota</taxon>
        <taxon>Actinomycetes</taxon>
        <taxon>Micrococcales</taxon>
        <taxon>Brevibacteriaceae</taxon>
        <taxon>Brevibacterium</taxon>
    </lineage>
</organism>
<dbReference type="EMBL" id="VLTK01000007">
    <property type="protein sequence ID" value="TSI15097.1"/>
    <property type="molecule type" value="Genomic_DNA"/>
</dbReference>
<feature type="transmembrane region" description="Helical" evidence="1">
    <location>
        <begin position="15"/>
        <end position="35"/>
    </location>
</feature>
<reference evidence="2 3" key="1">
    <citation type="submission" date="2019-07" db="EMBL/GenBank/DDBJ databases">
        <title>Draft genome sequence of Brevibacterium aurantiacum XU54 isolated from Xinjiang China.</title>
        <authorList>
            <person name="Xu X."/>
        </authorList>
    </citation>
    <scope>NUCLEOTIDE SEQUENCE [LARGE SCALE GENOMIC DNA]</scope>
    <source>
        <strain evidence="2 3">XU54</strain>
    </source>
</reference>
<feature type="transmembrane region" description="Helical" evidence="1">
    <location>
        <begin position="173"/>
        <end position="196"/>
    </location>
</feature>
<dbReference type="OrthoDB" id="9801557at2"/>
<feature type="transmembrane region" description="Helical" evidence="1">
    <location>
        <begin position="103"/>
        <end position="130"/>
    </location>
</feature>
<feature type="transmembrane region" description="Helical" evidence="1">
    <location>
        <begin position="42"/>
        <end position="62"/>
    </location>
</feature>
<dbReference type="RefSeq" id="WP_143923143.1">
    <property type="nucleotide sequence ID" value="NZ_VLTK01000007.1"/>
</dbReference>
<keyword evidence="1" id="KW-1133">Transmembrane helix</keyword>
<dbReference type="PANTHER" id="PTHR36178:SF1">
    <property type="entry name" value="SODIUM_GLUTAMATE SYMPORTER"/>
    <property type="match status" value="1"/>
</dbReference>
<keyword evidence="1" id="KW-0812">Transmembrane</keyword>
<evidence type="ECO:0000313" key="3">
    <source>
        <dbReference type="Proteomes" id="UP000316406"/>
    </source>
</evidence>
<evidence type="ECO:0000313" key="2">
    <source>
        <dbReference type="EMBL" id="TSI15097.1"/>
    </source>
</evidence>
<feature type="transmembrane region" description="Helical" evidence="1">
    <location>
        <begin position="237"/>
        <end position="254"/>
    </location>
</feature>